<organism evidence="4">
    <name type="scientific">bioreactor metagenome</name>
    <dbReference type="NCBI Taxonomy" id="1076179"/>
    <lineage>
        <taxon>unclassified sequences</taxon>
        <taxon>metagenomes</taxon>
        <taxon>ecological metagenomes</taxon>
    </lineage>
</organism>
<evidence type="ECO:0000256" key="1">
    <source>
        <dbReference type="ARBA" id="ARBA00023125"/>
    </source>
</evidence>
<dbReference type="SUPFAM" id="SSF46955">
    <property type="entry name" value="Putative DNA-binding domain"/>
    <property type="match status" value="1"/>
</dbReference>
<proteinExistence type="predicted"/>
<dbReference type="Gene3D" id="1.10.1660.10">
    <property type="match status" value="1"/>
</dbReference>
<dbReference type="InterPro" id="IPR009061">
    <property type="entry name" value="DNA-bd_dom_put_sf"/>
</dbReference>
<feature type="coiled-coil region" evidence="2">
    <location>
        <begin position="66"/>
        <end position="93"/>
    </location>
</feature>
<dbReference type="PANTHER" id="PTHR30204:SF15">
    <property type="entry name" value="BLL5018 PROTEIN"/>
    <property type="match status" value="1"/>
</dbReference>
<keyword evidence="2" id="KW-0175">Coiled coil</keyword>
<dbReference type="PROSITE" id="PS50937">
    <property type="entry name" value="HTH_MERR_2"/>
    <property type="match status" value="1"/>
</dbReference>
<keyword evidence="1" id="KW-0238">DNA-binding</keyword>
<dbReference type="EMBL" id="VSSQ01000337">
    <property type="protein sequence ID" value="MPL91722.1"/>
    <property type="molecule type" value="Genomic_DNA"/>
</dbReference>
<protein>
    <recommendedName>
        <fullName evidence="3">HTH merR-type domain-containing protein</fullName>
    </recommendedName>
</protein>
<dbReference type="Pfam" id="PF13411">
    <property type="entry name" value="MerR_1"/>
    <property type="match status" value="1"/>
</dbReference>
<accession>A0A644VM50</accession>
<dbReference type="GO" id="GO:0003677">
    <property type="term" value="F:DNA binding"/>
    <property type="evidence" value="ECO:0007669"/>
    <property type="project" value="UniProtKB-KW"/>
</dbReference>
<dbReference type="PANTHER" id="PTHR30204">
    <property type="entry name" value="REDOX-CYCLING DRUG-SENSING TRANSCRIPTIONAL ACTIVATOR SOXR"/>
    <property type="match status" value="1"/>
</dbReference>
<dbReference type="CDD" id="cd04765">
    <property type="entry name" value="HTH_MlrA-like_sg2"/>
    <property type="match status" value="1"/>
</dbReference>
<evidence type="ECO:0000259" key="3">
    <source>
        <dbReference type="PROSITE" id="PS50937"/>
    </source>
</evidence>
<dbReference type="InterPro" id="IPR047057">
    <property type="entry name" value="MerR_fam"/>
</dbReference>
<feature type="domain" description="HTH merR-type" evidence="3">
    <location>
        <begin position="5"/>
        <end position="75"/>
    </location>
</feature>
<evidence type="ECO:0000256" key="2">
    <source>
        <dbReference type="SAM" id="Coils"/>
    </source>
</evidence>
<comment type="caution">
    <text evidence="4">The sequence shown here is derived from an EMBL/GenBank/DDBJ whole genome shotgun (WGS) entry which is preliminary data.</text>
</comment>
<dbReference type="SMART" id="SM00422">
    <property type="entry name" value="HTH_MERR"/>
    <property type="match status" value="1"/>
</dbReference>
<gene>
    <name evidence="4" type="ORF">SDC9_37799</name>
</gene>
<name>A0A644VM50_9ZZZZ</name>
<reference evidence="4" key="1">
    <citation type="submission" date="2019-08" db="EMBL/GenBank/DDBJ databases">
        <authorList>
            <person name="Kucharzyk K."/>
            <person name="Murdoch R.W."/>
            <person name="Higgins S."/>
            <person name="Loffler F."/>
        </authorList>
    </citation>
    <scope>NUCLEOTIDE SEQUENCE</scope>
</reference>
<dbReference type="GO" id="GO:0003700">
    <property type="term" value="F:DNA-binding transcription factor activity"/>
    <property type="evidence" value="ECO:0007669"/>
    <property type="project" value="InterPro"/>
</dbReference>
<dbReference type="AlphaFoldDB" id="A0A644VM50"/>
<evidence type="ECO:0000313" key="4">
    <source>
        <dbReference type="EMBL" id="MPL91722.1"/>
    </source>
</evidence>
<dbReference type="InterPro" id="IPR000551">
    <property type="entry name" value="MerR-type_HTH_dom"/>
</dbReference>
<sequence length="107" mass="12627">MEKLFYSIAEVSKMLNINASNLRFWEKEFKQLKPKRNEKGTRFYSEDDIKLVKQIMFLVNEQNLTLEGARQKLSQKKDHVAKQQELIERLKRIKTELKGISKALGTV</sequence>